<dbReference type="AlphaFoldDB" id="A0A6L9Q8G3"/>
<sequence>MSTGYSKWSEVKAKAAELDPRTPAERAAGQAAARERTEAYVRGHQLSEIRKAAGVTQAELAEILGVSQARISKIEHGEVSGIDVVRDYVTALGGHIDLVASLGDRTWKVA</sequence>
<name>A0A6L9Q8G3_9ACTN</name>
<dbReference type="PROSITE" id="PS50943">
    <property type="entry name" value="HTH_CROC1"/>
    <property type="match status" value="1"/>
</dbReference>
<dbReference type="InterPro" id="IPR010982">
    <property type="entry name" value="Lambda_DNA-bd_dom_sf"/>
</dbReference>
<dbReference type="Pfam" id="PF01381">
    <property type="entry name" value="HTH_3"/>
    <property type="match status" value="1"/>
</dbReference>
<reference evidence="2 3" key="1">
    <citation type="submission" date="2020-01" db="EMBL/GenBank/DDBJ databases">
        <title>Insect and environment-associated Actinomycetes.</title>
        <authorList>
            <person name="Currrie C."/>
            <person name="Chevrette M."/>
            <person name="Carlson C."/>
            <person name="Stubbendieck R."/>
            <person name="Wendt-Pienkowski E."/>
        </authorList>
    </citation>
    <scope>NUCLEOTIDE SEQUENCE [LARGE SCALE GENOMIC DNA]</scope>
    <source>
        <strain evidence="2 3">SID10258</strain>
    </source>
</reference>
<dbReference type="SUPFAM" id="SSF47413">
    <property type="entry name" value="lambda repressor-like DNA-binding domains"/>
    <property type="match status" value="1"/>
</dbReference>
<organism evidence="2 3">
    <name type="scientific">Actinomadura bangladeshensis</name>
    <dbReference type="NCBI Taxonomy" id="453573"/>
    <lineage>
        <taxon>Bacteria</taxon>
        <taxon>Bacillati</taxon>
        <taxon>Actinomycetota</taxon>
        <taxon>Actinomycetes</taxon>
        <taxon>Streptosporangiales</taxon>
        <taxon>Thermomonosporaceae</taxon>
        <taxon>Actinomadura</taxon>
    </lineage>
</organism>
<evidence type="ECO:0000259" key="1">
    <source>
        <dbReference type="PROSITE" id="PS50943"/>
    </source>
</evidence>
<dbReference type="Proteomes" id="UP000475532">
    <property type="component" value="Unassembled WGS sequence"/>
</dbReference>
<protein>
    <submittedName>
        <fullName evidence="2">Helix-turn-helix transcriptional regulator</fullName>
    </submittedName>
</protein>
<feature type="domain" description="HTH cro/C1-type" evidence="1">
    <location>
        <begin position="46"/>
        <end position="99"/>
    </location>
</feature>
<evidence type="ECO:0000313" key="2">
    <source>
        <dbReference type="EMBL" id="NEA20923.1"/>
    </source>
</evidence>
<dbReference type="GO" id="GO:0003677">
    <property type="term" value="F:DNA binding"/>
    <property type="evidence" value="ECO:0007669"/>
    <property type="project" value="InterPro"/>
</dbReference>
<proteinExistence type="predicted"/>
<dbReference type="SMART" id="SM00530">
    <property type="entry name" value="HTH_XRE"/>
    <property type="match status" value="1"/>
</dbReference>
<dbReference type="EMBL" id="JAAGLI010000002">
    <property type="protein sequence ID" value="NEA20923.1"/>
    <property type="molecule type" value="Genomic_DNA"/>
</dbReference>
<dbReference type="InterPro" id="IPR001387">
    <property type="entry name" value="Cro/C1-type_HTH"/>
</dbReference>
<dbReference type="CDD" id="cd00093">
    <property type="entry name" value="HTH_XRE"/>
    <property type="match status" value="1"/>
</dbReference>
<dbReference type="RefSeq" id="WP_163052459.1">
    <property type="nucleotide sequence ID" value="NZ_JAAGLI010000002.1"/>
</dbReference>
<dbReference type="Gene3D" id="1.10.260.40">
    <property type="entry name" value="lambda repressor-like DNA-binding domains"/>
    <property type="match status" value="1"/>
</dbReference>
<accession>A0A6L9Q8G3</accession>
<gene>
    <name evidence="2" type="ORF">G3I70_00195</name>
</gene>
<comment type="caution">
    <text evidence="2">The sequence shown here is derived from an EMBL/GenBank/DDBJ whole genome shotgun (WGS) entry which is preliminary data.</text>
</comment>
<evidence type="ECO:0000313" key="3">
    <source>
        <dbReference type="Proteomes" id="UP000475532"/>
    </source>
</evidence>